<evidence type="ECO:0000313" key="3">
    <source>
        <dbReference type="Proteomes" id="UP000663193"/>
    </source>
</evidence>
<keyword evidence="3" id="KW-1185">Reference proteome</keyword>
<dbReference type="Proteomes" id="UP000663193">
    <property type="component" value="Chromosome 20"/>
</dbReference>
<evidence type="ECO:0000256" key="1">
    <source>
        <dbReference type="SAM" id="MobiDB-lite"/>
    </source>
</evidence>
<feature type="region of interest" description="Disordered" evidence="1">
    <location>
        <begin position="101"/>
        <end position="141"/>
    </location>
</feature>
<dbReference type="PANTHER" id="PTHR34365">
    <property type="entry name" value="ENOLASE (DUF1399)"/>
    <property type="match status" value="1"/>
</dbReference>
<reference evidence="3" key="1">
    <citation type="journal article" date="2021" name="BMC Genomics">
        <title>Chromosome-level genome assembly and manually-curated proteome of model necrotroph Parastagonospora nodorum Sn15 reveals a genome-wide trove of candidate effector homologs, and redundancy of virulence-related functions within an accessory chromosome.</title>
        <authorList>
            <person name="Bertazzoni S."/>
            <person name="Jones D.A.B."/>
            <person name="Phan H.T."/>
            <person name="Tan K.-C."/>
            <person name="Hane J.K."/>
        </authorList>
    </citation>
    <scope>NUCLEOTIDE SEQUENCE [LARGE SCALE GENOMIC DNA]</scope>
    <source>
        <strain evidence="3">SN15 / ATCC MYA-4574 / FGSC 10173)</strain>
    </source>
</reference>
<dbReference type="InterPro" id="IPR009836">
    <property type="entry name" value="GRDP-like"/>
</dbReference>
<dbReference type="Pfam" id="PF07173">
    <property type="entry name" value="GRDP-like"/>
    <property type="match status" value="1"/>
</dbReference>
<sequence length="789" mass="87422">MSGTKAQRTNEEKGINAARELSMKKFEDRYAEPPAYSSRPPSSNEAPSRTVPNAEELNFQPSPLEIPTPAECIAHLKLLHAFAKLRHEVGNHEGLFGISMGDTGAKRQTGGHSGSNGPNQSGVAHEQDAAAAGIDTHTSDTDASSIAGLAERIRGKRWAVFVTKAVARFEKWWELMQGRCNWYRPIRTDDFEGEDVTHAVRRFPTTGDGYDNSEAFFLPPLDVLMVWHAYMLNPRIYLEDSVRYTKPTLWRTAFPWARIYQIIDKETFEYSPGTESVFEQATRLRWNSLQDERLATIKCPQCRTTCNPPWTRPPTESVPETLEIYLANDTGFAGSEFDHRCSTCSLVITHEKLRVGKFCDDTDSLIQNKRPLSGTILNAWGEPSGTTTGKKLGTHDAFFPHRVIETKTEFRGPWIRPRMSKMTMELLKLNFQNLMRTQSDVLLVNAQQKKPYFIAKASRIAVRKVLSHYWDNSSVFGIDLVGAVLRQGVFVQKMTKLDWLHSPTLMSTTQRLIVKYHRFVRLAAENPQKIVVPTLDVDLAWHTHQLTPKSYYAYTMAETKKFLNHDDKIPESNLHNSFQFTSLAYEKKYAQPYSECCCWYCECTREPLRSSFLSKLSSRRTSLSIPTLTNEKGFTTNPHEGVHLSSHNALPMPRSAEQKRKELEDLDLQYAKVLKRYQKQKAAEPKRDGNDAYVYGAYGYPMYYPMPIYVPYYADPSAGEHASADVAGTGGCAAGTCGAGTSIGACAGGLGTPGCAASCGGHGGADGGCGSCGGGDGGGGGGGGCGGGD</sequence>
<evidence type="ECO:0000313" key="2">
    <source>
        <dbReference type="EMBL" id="QRD06222.1"/>
    </source>
</evidence>
<dbReference type="EMBL" id="CP069042">
    <property type="protein sequence ID" value="QRD06222.1"/>
    <property type="molecule type" value="Genomic_DNA"/>
</dbReference>
<evidence type="ECO:0008006" key="4">
    <source>
        <dbReference type="Google" id="ProtNLM"/>
    </source>
</evidence>
<dbReference type="VEuPathDB" id="FungiDB:JI435_147870"/>
<gene>
    <name evidence="2" type="ORF">JI435_147870</name>
</gene>
<protein>
    <recommendedName>
        <fullName evidence="4">Alpha-ketoglutarate-dependent sulfonate dioxygenase</fullName>
    </recommendedName>
</protein>
<accession>A0A7U2IAE2</accession>
<feature type="region of interest" description="Disordered" evidence="1">
    <location>
        <begin position="1"/>
        <end position="50"/>
    </location>
</feature>
<proteinExistence type="predicted"/>
<dbReference type="OrthoDB" id="2684236at2759"/>
<feature type="compositionally biased region" description="Basic and acidic residues" evidence="1">
    <location>
        <begin position="21"/>
        <end position="31"/>
    </location>
</feature>
<organism evidence="2 3">
    <name type="scientific">Phaeosphaeria nodorum (strain SN15 / ATCC MYA-4574 / FGSC 10173)</name>
    <name type="common">Glume blotch fungus</name>
    <name type="synonym">Parastagonospora nodorum</name>
    <dbReference type="NCBI Taxonomy" id="321614"/>
    <lineage>
        <taxon>Eukaryota</taxon>
        <taxon>Fungi</taxon>
        <taxon>Dikarya</taxon>
        <taxon>Ascomycota</taxon>
        <taxon>Pezizomycotina</taxon>
        <taxon>Dothideomycetes</taxon>
        <taxon>Pleosporomycetidae</taxon>
        <taxon>Pleosporales</taxon>
        <taxon>Pleosporineae</taxon>
        <taxon>Phaeosphaeriaceae</taxon>
        <taxon>Parastagonospora</taxon>
    </lineage>
</organism>
<feature type="compositionally biased region" description="Polar residues" evidence="1">
    <location>
        <begin position="39"/>
        <end position="50"/>
    </location>
</feature>
<dbReference type="PANTHER" id="PTHR34365:SF7">
    <property type="entry name" value="GLYCINE-RICH DOMAIN-CONTAINING PROTEIN 1"/>
    <property type="match status" value="1"/>
</dbReference>
<name>A0A7U2IAE2_PHANO</name>
<dbReference type="AlphaFoldDB" id="A0A7U2IAE2"/>